<evidence type="ECO:0000256" key="2">
    <source>
        <dbReference type="PROSITE-ProRule" id="PRU00459"/>
    </source>
</evidence>
<dbReference type="Pfam" id="PF02820">
    <property type="entry name" value="MBT"/>
    <property type="match status" value="2"/>
</dbReference>
<feature type="region of interest" description="Disordered" evidence="3">
    <location>
        <begin position="207"/>
        <end position="257"/>
    </location>
</feature>
<evidence type="ECO:0008006" key="6">
    <source>
        <dbReference type="Google" id="ProtNLM"/>
    </source>
</evidence>
<dbReference type="STRING" id="76193.A0A0N1PFL3"/>
<gene>
    <name evidence="4" type="ORF">RR48_05020</name>
</gene>
<dbReference type="GO" id="GO:0042393">
    <property type="term" value="F:histone binding"/>
    <property type="evidence" value="ECO:0007669"/>
    <property type="project" value="TreeGrafter"/>
</dbReference>
<evidence type="ECO:0000256" key="3">
    <source>
        <dbReference type="SAM" id="MobiDB-lite"/>
    </source>
</evidence>
<dbReference type="InParanoid" id="A0A0N1PFL3"/>
<dbReference type="SUPFAM" id="SSF63748">
    <property type="entry name" value="Tudor/PWWP/MBT"/>
    <property type="match status" value="2"/>
</dbReference>
<dbReference type="PANTHER" id="PTHR12247">
    <property type="entry name" value="POLYCOMB GROUP PROTEIN"/>
    <property type="match status" value="1"/>
</dbReference>
<feature type="repeat" description="MBT" evidence="2">
    <location>
        <begin position="108"/>
        <end position="209"/>
    </location>
</feature>
<dbReference type="GO" id="GO:0045892">
    <property type="term" value="P:negative regulation of DNA-templated transcription"/>
    <property type="evidence" value="ECO:0007669"/>
    <property type="project" value="TreeGrafter"/>
</dbReference>
<evidence type="ECO:0000256" key="1">
    <source>
        <dbReference type="ARBA" id="ARBA00022737"/>
    </source>
</evidence>
<dbReference type="InterPro" id="IPR004092">
    <property type="entry name" value="Mbt"/>
</dbReference>
<accession>A0A0N1PFL3</accession>
<dbReference type="SMART" id="SM00561">
    <property type="entry name" value="MBT"/>
    <property type="match status" value="2"/>
</dbReference>
<keyword evidence="1" id="KW-0677">Repeat</keyword>
<proteinExistence type="predicted"/>
<name>A0A0N1PFL3_PAPMA</name>
<dbReference type="GO" id="GO:0003682">
    <property type="term" value="F:chromatin binding"/>
    <property type="evidence" value="ECO:0007669"/>
    <property type="project" value="TreeGrafter"/>
</dbReference>
<dbReference type="Gene3D" id="2.30.30.140">
    <property type="match status" value="2"/>
</dbReference>
<dbReference type="CDD" id="cd20093">
    <property type="entry name" value="MBT_SFMBT_rpt1"/>
    <property type="match status" value="1"/>
</dbReference>
<sequence length="257" mass="28754">MEFDWNNYLETNKSIAVPEELFSHVEASLNNGIKQGMLLEVCHKNNPDIYWIAEITMVCGHLLRIKFIGADTDFWCDISNTKVHPLGWCGKYDELVEPPDEINEKCGDTIIDIMKKALLVGQSVSIEALNNKGMSPIDRIKVGMKVEIQNVNDPYRYWIATVCENVGGRLLLRYDGADEDLQQFWIFFSNPRLSSFGYVTNKGDAVPQSGPWPPTTKVSTFSDPAPSQPSLGPAGPADPYPPHPSSDTWDSQLDFIA</sequence>
<evidence type="ECO:0000313" key="4">
    <source>
        <dbReference type="EMBL" id="KPJ10197.1"/>
    </source>
</evidence>
<dbReference type="PROSITE" id="PS51079">
    <property type="entry name" value="MBT"/>
    <property type="match status" value="2"/>
</dbReference>
<organism evidence="4 5">
    <name type="scientific">Papilio machaon</name>
    <name type="common">Old World swallowtail butterfly</name>
    <dbReference type="NCBI Taxonomy" id="76193"/>
    <lineage>
        <taxon>Eukaryota</taxon>
        <taxon>Metazoa</taxon>
        <taxon>Ecdysozoa</taxon>
        <taxon>Arthropoda</taxon>
        <taxon>Hexapoda</taxon>
        <taxon>Insecta</taxon>
        <taxon>Pterygota</taxon>
        <taxon>Neoptera</taxon>
        <taxon>Endopterygota</taxon>
        <taxon>Lepidoptera</taxon>
        <taxon>Glossata</taxon>
        <taxon>Ditrysia</taxon>
        <taxon>Papilionoidea</taxon>
        <taxon>Papilionidae</taxon>
        <taxon>Papilioninae</taxon>
        <taxon>Papilio</taxon>
    </lineage>
</organism>
<dbReference type="AlphaFoldDB" id="A0A0N1PFL3"/>
<feature type="repeat" description="MBT" evidence="2">
    <location>
        <begin position="3"/>
        <end position="99"/>
    </location>
</feature>
<protein>
    <recommendedName>
        <fullName evidence="6">Scm-like with four MBT domains protein 2</fullName>
    </recommendedName>
</protein>
<evidence type="ECO:0000313" key="5">
    <source>
        <dbReference type="Proteomes" id="UP000053240"/>
    </source>
</evidence>
<dbReference type="GO" id="GO:0005634">
    <property type="term" value="C:nucleus"/>
    <property type="evidence" value="ECO:0007669"/>
    <property type="project" value="InterPro"/>
</dbReference>
<reference evidence="4 5" key="1">
    <citation type="journal article" date="2015" name="Nat. Commun.">
        <title>Outbred genome sequencing and CRISPR/Cas9 gene editing in butterflies.</title>
        <authorList>
            <person name="Li X."/>
            <person name="Fan D."/>
            <person name="Zhang W."/>
            <person name="Liu G."/>
            <person name="Zhang L."/>
            <person name="Zhao L."/>
            <person name="Fang X."/>
            <person name="Chen L."/>
            <person name="Dong Y."/>
            <person name="Chen Y."/>
            <person name="Ding Y."/>
            <person name="Zhao R."/>
            <person name="Feng M."/>
            <person name="Zhu Y."/>
            <person name="Feng Y."/>
            <person name="Jiang X."/>
            <person name="Zhu D."/>
            <person name="Xiang H."/>
            <person name="Feng X."/>
            <person name="Li S."/>
            <person name="Wang J."/>
            <person name="Zhang G."/>
            <person name="Kronforst M.R."/>
            <person name="Wang W."/>
        </authorList>
    </citation>
    <scope>NUCLEOTIDE SEQUENCE [LARGE SCALE GENOMIC DNA]</scope>
    <source>
        <strain evidence="4">Ya'a_city_454_Pm</strain>
        <tissue evidence="4">Whole body</tissue>
    </source>
</reference>
<keyword evidence="5" id="KW-1185">Reference proteome</keyword>
<dbReference type="EMBL" id="KQ460970">
    <property type="protein sequence ID" value="KPJ10197.1"/>
    <property type="molecule type" value="Genomic_DNA"/>
</dbReference>
<dbReference type="Proteomes" id="UP000053240">
    <property type="component" value="Unassembled WGS sequence"/>
</dbReference>
<dbReference type="PANTHER" id="PTHR12247:SF129">
    <property type="entry name" value="SOP-2-RELATED PROTEIN 3"/>
    <property type="match status" value="1"/>
</dbReference>
<dbReference type="InterPro" id="IPR050548">
    <property type="entry name" value="PcG_chromatin_remod_factors"/>
</dbReference>